<feature type="domain" description="CusB-like beta-barrel" evidence="4">
    <location>
        <begin position="228"/>
        <end position="304"/>
    </location>
</feature>
<evidence type="ECO:0000313" key="7">
    <source>
        <dbReference type="EMBL" id="EZP81878.1"/>
    </source>
</evidence>
<dbReference type="Gene3D" id="2.40.50.100">
    <property type="match status" value="1"/>
</dbReference>
<dbReference type="InterPro" id="IPR058649">
    <property type="entry name" value="CzcB_C"/>
</dbReference>
<feature type="chain" id="PRO_5001557022" evidence="3">
    <location>
        <begin position="27"/>
        <end position="378"/>
    </location>
</feature>
<dbReference type="Proteomes" id="UP000024329">
    <property type="component" value="Unassembled WGS sequence"/>
</dbReference>
<dbReference type="SUPFAM" id="SSF111369">
    <property type="entry name" value="HlyD-like secretion proteins"/>
    <property type="match status" value="1"/>
</dbReference>
<dbReference type="RefSeq" id="WP_008831540.1">
    <property type="nucleotide sequence ID" value="NZ_JFYZ01000011.1"/>
</dbReference>
<reference evidence="7 8" key="1">
    <citation type="submission" date="2014-03" db="EMBL/GenBank/DDBJ databases">
        <title>Whole genome sequence of Novosphingobium resinovorum KF1.</title>
        <authorList>
            <person name="Gan H.M."/>
            <person name="Gan H.Y."/>
            <person name="Chew T.H."/>
            <person name="Savka M.A."/>
        </authorList>
    </citation>
    <scope>NUCLEOTIDE SEQUENCE [LARGE SCALE GENOMIC DNA]</scope>
    <source>
        <strain evidence="7 8">KF1</strain>
    </source>
</reference>
<evidence type="ECO:0000259" key="6">
    <source>
        <dbReference type="Pfam" id="PF25975"/>
    </source>
</evidence>
<dbReference type="Pfam" id="PF25954">
    <property type="entry name" value="Beta-barrel_RND_2"/>
    <property type="match status" value="1"/>
</dbReference>
<dbReference type="FunFam" id="2.40.30.170:FF:000010">
    <property type="entry name" value="Efflux RND transporter periplasmic adaptor subunit"/>
    <property type="match status" value="1"/>
</dbReference>
<dbReference type="EMBL" id="JFYZ01000011">
    <property type="protein sequence ID" value="EZP81878.1"/>
    <property type="molecule type" value="Genomic_DNA"/>
</dbReference>
<dbReference type="InterPro" id="IPR051909">
    <property type="entry name" value="MFP_Cation_Efflux"/>
</dbReference>
<name>A0A031JYM9_9SPHN</name>
<dbReference type="GO" id="GO:0022857">
    <property type="term" value="F:transmembrane transporter activity"/>
    <property type="evidence" value="ECO:0007669"/>
    <property type="project" value="InterPro"/>
</dbReference>
<dbReference type="Pfam" id="PF25973">
    <property type="entry name" value="BSH_CzcB"/>
    <property type="match status" value="1"/>
</dbReference>
<evidence type="ECO:0000256" key="2">
    <source>
        <dbReference type="ARBA" id="ARBA00022448"/>
    </source>
</evidence>
<dbReference type="NCBIfam" id="TIGR01730">
    <property type="entry name" value="RND_mfp"/>
    <property type="match status" value="1"/>
</dbReference>
<dbReference type="Gene3D" id="1.10.287.470">
    <property type="entry name" value="Helix hairpin bin"/>
    <property type="match status" value="1"/>
</dbReference>
<dbReference type="Gene3D" id="2.40.30.170">
    <property type="match status" value="1"/>
</dbReference>
<dbReference type="InterPro" id="IPR058647">
    <property type="entry name" value="BSH_CzcB-like"/>
</dbReference>
<dbReference type="GO" id="GO:0016020">
    <property type="term" value="C:membrane"/>
    <property type="evidence" value="ECO:0007669"/>
    <property type="project" value="InterPro"/>
</dbReference>
<keyword evidence="2" id="KW-0813">Transport</keyword>
<evidence type="ECO:0000259" key="4">
    <source>
        <dbReference type="Pfam" id="PF25954"/>
    </source>
</evidence>
<evidence type="ECO:0000259" key="5">
    <source>
        <dbReference type="Pfam" id="PF25973"/>
    </source>
</evidence>
<dbReference type="InterPro" id="IPR006143">
    <property type="entry name" value="RND_pump_MFP"/>
</dbReference>
<evidence type="ECO:0000256" key="1">
    <source>
        <dbReference type="ARBA" id="ARBA00009477"/>
    </source>
</evidence>
<organism evidence="7 8">
    <name type="scientific">Novosphingobium resinovorum</name>
    <dbReference type="NCBI Taxonomy" id="158500"/>
    <lineage>
        <taxon>Bacteria</taxon>
        <taxon>Pseudomonadati</taxon>
        <taxon>Pseudomonadota</taxon>
        <taxon>Alphaproteobacteria</taxon>
        <taxon>Sphingomonadales</taxon>
        <taxon>Sphingomonadaceae</taxon>
        <taxon>Novosphingobium</taxon>
    </lineage>
</organism>
<dbReference type="STRING" id="158500.BES08_16680"/>
<evidence type="ECO:0000313" key="8">
    <source>
        <dbReference type="Proteomes" id="UP000024329"/>
    </source>
</evidence>
<dbReference type="eggNOG" id="COG0845">
    <property type="taxonomic scope" value="Bacteria"/>
</dbReference>
<protein>
    <submittedName>
        <fullName evidence="7">RND family efflux transporter MFP subunit</fullName>
    </submittedName>
</protein>
<dbReference type="PATRIC" id="fig|158500.4.peg.2590"/>
<feature type="domain" description="CzcB-like barrel-sandwich hybrid" evidence="5">
    <location>
        <begin position="86"/>
        <end position="225"/>
    </location>
</feature>
<comment type="caution">
    <text evidence="7">The sequence shown here is derived from an EMBL/GenBank/DDBJ whole genome shotgun (WGS) entry which is preliminary data.</text>
</comment>
<evidence type="ECO:0000256" key="3">
    <source>
        <dbReference type="SAM" id="SignalP"/>
    </source>
</evidence>
<dbReference type="PANTHER" id="PTHR30097">
    <property type="entry name" value="CATION EFFLUX SYSTEM PROTEIN CUSB"/>
    <property type="match status" value="1"/>
</dbReference>
<accession>A0A031JYM9</accession>
<sequence>MRASAPAAFGRAFGAALLATALTAPLAGCGQSDAPPAAAPSKSPDLISYAPGSAELDTVQIVTATTSPLPISADMNARLALDESQTSRVGAPVAGRVTQVLADIGQAVKAGQALAYLDAPDLGQARADLLTAQAESTRKAREMARSHMLFDGGAISRRDLEGAQADAAGAGAELERARLRLRNLGSGAGDALALTSSVSGYVIDRQINPGQQVGAGQTPLYTVSNPRTLWLFLDVPEASSSRARIGEAVEFDVPAWPGRRFTGKITQIGLAVDPATRRVQVRAEVGNPDLALKPEMYARARLVTDDGRRAIKVPNAAIFESGMKNYIFRVEAPGRFRRVPVEVGERGDSFSYVTSGIRNGERIVGEGALLLNAQLSGG</sequence>
<feature type="domain" description="CzcB-like C-terminal circularly permuted SH3-like" evidence="6">
    <location>
        <begin position="311"/>
        <end position="370"/>
    </location>
</feature>
<proteinExistence type="inferred from homology"/>
<dbReference type="Gene3D" id="2.40.420.20">
    <property type="match status" value="1"/>
</dbReference>
<feature type="signal peptide" evidence="3">
    <location>
        <begin position="1"/>
        <end position="26"/>
    </location>
</feature>
<dbReference type="PANTHER" id="PTHR30097:SF16">
    <property type="entry name" value="CATION EFFLUX SYSTEM (CZCB-LIKE)"/>
    <property type="match status" value="1"/>
</dbReference>
<dbReference type="InterPro" id="IPR058792">
    <property type="entry name" value="Beta-barrel_RND_2"/>
</dbReference>
<comment type="similarity">
    <text evidence="1">Belongs to the membrane fusion protein (MFP) (TC 8.A.1) family.</text>
</comment>
<gene>
    <name evidence="7" type="ORF">BV97_02536</name>
</gene>
<keyword evidence="3" id="KW-0732">Signal</keyword>
<dbReference type="AlphaFoldDB" id="A0A031JYM9"/>
<dbReference type="Pfam" id="PF25975">
    <property type="entry name" value="CzcB_C"/>
    <property type="match status" value="1"/>
</dbReference>